<feature type="domain" description="Prepilin type IV endopeptidase peptidase" evidence="8">
    <location>
        <begin position="113"/>
        <end position="213"/>
    </location>
</feature>
<name>A0A6L5WIF0_9BACT</name>
<evidence type="ECO:0000256" key="5">
    <source>
        <dbReference type="ARBA" id="ARBA00022989"/>
    </source>
</evidence>
<comment type="caution">
    <text evidence="10">The sequence shown here is derived from an EMBL/GenBank/DDBJ whole genome shotgun (WGS) entry which is preliminary data.</text>
</comment>
<feature type="transmembrane region" description="Helical" evidence="7">
    <location>
        <begin position="72"/>
        <end position="91"/>
    </location>
</feature>
<feature type="transmembrane region" description="Helical" evidence="7">
    <location>
        <begin position="130"/>
        <end position="148"/>
    </location>
</feature>
<comment type="similarity">
    <text evidence="2">Belongs to the peptidase A24 family.</text>
</comment>
<evidence type="ECO:0000313" key="10">
    <source>
        <dbReference type="EMBL" id="MSN97058.1"/>
    </source>
</evidence>
<evidence type="ECO:0000259" key="9">
    <source>
        <dbReference type="Pfam" id="PF06750"/>
    </source>
</evidence>
<dbReference type="Pfam" id="PF06750">
    <property type="entry name" value="A24_N_bact"/>
    <property type="match status" value="1"/>
</dbReference>
<dbReference type="Pfam" id="PF01478">
    <property type="entry name" value="Peptidase_A24"/>
    <property type="match status" value="1"/>
</dbReference>
<feature type="transmembrane region" description="Helical" evidence="7">
    <location>
        <begin position="6"/>
        <end position="27"/>
    </location>
</feature>
<evidence type="ECO:0000256" key="3">
    <source>
        <dbReference type="ARBA" id="ARBA00022475"/>
    </source>
</evidence>
<dbReference type="EMBL" id="VWSJ01000036">
    <property type="protein sequence ID" value="MSN97058.1"/>
    <property type="molecule type" value="Genomic_DNA"/>
</dbReference>
<gene>
    <name evidence="10" type="ORF">F1B92_07780</name>
</gene>
<comment type="subcellular location">
    <subcellularLocation>
        <location evidence="1">Cell membrane</location>
        <topology evidence="1">Multi-pass membrane protein</topology>
    </subcellularLocation>
</comment>
<dbReference type="PANTHER" id="PTHR30487:SF0">
    <property type="entry name" value="PREPILIN LEADER PEPTIDASE_N-METHYLTRANSFERASE-RELATED"/>
    <property type="match status" value="1"/>
</dbReference>
<feature type="transmembrane region" description="Helical" evidence="7">
    <location>
        <begin position="103"/>
        <end position="124"/>
    </location>
</feature>
<organism evidence="10 11">
    <name type="scientific">Campylobacter portucalensis</name>
    <dbReference type="NCBI Taxonomy" id="2608384"/>
    <lineage>
        <taxon>Bacteria</taxon>
        <taxon>Pseudomonadati</taxon>
        <taxon>Campylobacterota</taxon>
        <taxon>Epsilonproteobacteria</taxon>
        <taxon>Campylobacterales</taxon>
        <taxon>Campylobacteraceae</taxon>
        <taxon>Campylobacter</taxon>
    </lineage>
</organism>
<evidence type="ECO:0000256" key="6">
    <source>
        <dbReference type="ARBA" id="ARBA00023136"/>
    </source>
</evidence>
<keyword evidence="6 7" id="KW-0472">Membrane</keyword>
<protein>
    <submittedName>
        <fullName evidence="10">Prepilin peptidase</fullName>
    </submittedName>
</protein>
<keyword evidence="5 7" id="KW-1133">Transmembrane helix</keyword>
<evidence type="ECO:0000256" key="4">
    <source>
        <dbReference type="ARBA" id="ARBA00022692"/>
    </source>
</evidence>
<reference evidence="10 11" key="1">
    <citation type="submission" date="2019-09" db="EMBL/GenBank/DDBJ databases">
        <authorList>
            <person name="Silva M."/>
            <person name="Pereira G."/>
            <person name="Lopes-Da-Costa L."/>
            <person name="Silva E."/>
        </authorList>
    </citation>
    <scope>NUCLEOTIDE SEQUENCE [LARGE SCALE GENOMIC DNA]</scope>
    <source>
        <strain evidence="10 11">FMV-PI01</strain>
    </source>
</reference>
<sequence>MMILGIFYFIFGVCIGSFSNVLIYRLPENKSINFPASHCLKCKTPLKWYHNIPLFSWIFLGGKCAFCKTKISFQYPLIELICGFLMLICMFKEVSNFEIVDYFEIYKTFMIGVLFIVLLAMAVIDFRYTAAPSVLLYVAVILSLLYKFNFEGVKFALIFGGGIFILTFLLTKILKKEAMGEADIYIFACIGAVLGLNLGLLAVFVSAILSLFAFMVVSFLFLLKSKKNNIKSNTQNQNISQYQMPFIPFLSAGLFVVYVFEDKCQLFLKMIIEGNLF</sequence>
<dbReference type="InterPro" id="IPR050882">
    <property type="entry name" value="Prepilin_peptidase/N-MTase"/>
</dbReference>
<reference evidence="10 11" key="2">
    <citation type="submission" date="2020-03" db="EMBL/GenBank/DDBJ databases">
        <title>Campylobacter portucalensis sp. nov., a new species of Campylobacter isolated from the reproductive tract of bulls.</title>
        <authorList>
            <person name="Silva M.F."/>
            <person name="Pereira G."/>
            <person name="Carneiro C."/>
            <person name="Hemphill A."/>
            <person name="Mateus L."/>
            <person name="Lopes-Da-Costa L."/>
            <person name="Silva E."/>
        </authorList>
    </citation>
    <scope>NUCLEOTIDE SEQUENCE [LARGE SCALE GENOMIC DNA]</scope>
    <source>
        <strain evidence="10 11">FMV-PI01</strain>
    </source>
</reference>
<dbReference type="PANTHER" id="PTHR30487">
    <property type="entry name" value="TYPE 4 PREPILIN-LIKE PROTEINS LEADER PEPTIDE-PROCESSING ENZYME"/>
    <property type="match status" value="1"/>
</dbReference>
<dbReference type="GO" id="GO:0005886">
    <property type="term" value="C:plasma membrane"/>
    <property type="evidence" value="ECO:0007669"/>
    <property type="project" value="UniProtKB-SubCell"/>
</dbReference>
<dbReference type="InterPro" id="IPR000045">
    <property type="entry name" value="Prepilin_IV_endopep_pep"/>
</dbReference>
<evidence type="ECO:0000313" key="11">
    <source>
        <dbReference type="Proteomes" id="UP000476338"/>
    </source>
</evidence>
<dbReference type="InterPro" id="IPR010627">
    <property type="entry name" value="Prepilin_pept_A24_N"/>
</dbReference>
<evidence type="ECO:0000256" key="1">
    <source>
        <dbReference type="ARBA" id="ARBA00004651"/>
    </source>
</evidence>
<feature type="transmembrane region" description="Helical" evidence="7">
    <location>
        <begin position="244"/>
        <end position="260"/>
    </location>
</feature>
<dbReference type="AlphaFoldDB" id="A0A6L5WIF0"/>
<keyword evidence="4 7" id="KW-0812">Transmembrane</keyword>
<proteinExistence type="inferred from homology"/>
<evidence type="ECO:0000256" key="2">
    <source>
        <dbReference type="ARBA" id="ARBA00005801"/>
    </source>
</evidence>
<evidence type="ECO:0000256" key="7">
    <source>
        <dbReference type="SAM" id="Phobius"/>
    </source>
</evidence>
<feature type="transmembrane region" description="Helical" evidence="7">
    <location>
        <begin position="155"/>
        <end position="174"/>
    </location>
</feature>
<evidence type="ECO:0000259" key="8">
    <source>
        <dbReference type="Pfam" id="PF01478"/>
    </source>
</evidence>
<dbReference type="GO" id="GO:0006465">
    <property type="term" value="P:signal peptide processing"/>
    <property type="evidence" value="ECO:0007669"/>
    <property type="project" value="TreeGrafter"/>
</dbReference>
<keyword evidence="11" id="KW-1185">Reference proteome</keyword>
<feature type="transmembrane region" description="Helical" evidence="7">
    <location>
        <begin position="194"/>
        <end position="223"/>
    </location>
</feature>
<dbReference type="Gene3D" id="1.20.120.1220">
    <property type="match status" value="1"/>
</dbReference>
<accession>A0A6L5WIF0</accession>
<dbReference type="Proteomes" id="UP000476338">
    <property type="component" value="Unassembled WGS sequence"/>
</dbReference>
<dbReference type="GO" id="GO:0004190">
    <property type="term" value="F:aspartic-type endopeptidase activity"/>
    <property type="evidence" value="ECO:0007669"/>
    <property type="project" value="InterPro"/>
</dbReference>
<feature type="domain" description="Prepilin peptidase A24 N-terminal" evidence="9">
    <location>
        <begin position="10"/>
        <end position="91"/>
    </location>
</feature>
<keyword evidence="3" id="KW-1003">Cell membrane</keyword>